<keyword evidence="14" id="KW-1185">Reference proteome</keyword>
<keyword evidence="4 12" id="KW-0349">Heme</keyword>
<comment type="subcellular location">
    <subcellularLocation>
        <location evidence="2">Membrane</location>
        <topology evidence="2">Single-pass membrane protein</topology>
    </subcellularLocation>
</comment>
<evidence type="ECO:0000256" key="1">
    <source>
        <dbReference type="ARBA" id="ARBA00001971"/>
    </source>
</evidence>
<dbReference type="Pfam" id="PF00067">
    <property type="entry name" value="p450"/>
    <property type="match status" value="1"/>
</dbReference>
<evidence type="ECO:0000256" key="7">
    <source>
        <dbReference type="ARBA" id="ARBA00022989"/>
    </source>
</evidence>
<comment type="similarity">
    <text evidence="3 12">Belongs to the cytochrome P450 family.</text>
</comment>
<keyword evidence="7" id="KW-1133">Transmembrane helix</keyword>
<evidence type="ECO:0000256" key="4">
    <source>
        <dbReference type="ARBA" id="ARBA00022617"/>
    </source>
</evidence>
<comment type="cofactor">
    <cofactor evidence="1">
        <name>heme</name>
        <dbReference type="ChEBI" id="CHEBI:30413"/>
    </cofactor>
</comment>
<dbReference type="PROSITE" id="PS00086">
    <property type="entry name" value="CYTOCHROME_P450"/>
    <property type="match status" value="1"/>
</dbReference>
<dbReference type="Gene3D" id="1.10.630.10">
    <property type="entry name" value="Cytochrome P450"/>
    <property type="match status" value="1"/>
</dbReference>
<dbReference type="InterPro" id="IPR036396">
    <property type="entry name" value="Cyt_P450_sf"/>
</dbReference>
<evidence type="ECO:0008006" key="15">
    <source>
        <dbReference type="Google" id="ProtNLM"/>
    </source>
</evidence>
<accession>A0ABR2DPC5</accession>
<dbReference type="PANTHER" id="PTHR47953">
    <property type="entry name" value="OS08G0105600 PROTEIN"/>
    <property type="match status" value="1"/>
</dbReference>
<keyword evidence="8 12" id="KW-0560">Oxidoreductase</keyword>
<name>A0ABR2DPC5_9ROSI</name>
<evidence type="ECO:0000256" key="5">
    <source>
        <dbReference type="ARBA" id="ARBA00022692"/>
    </source>
</evidence>
<evidence type="ECO:0000256" key="12">
    <source>
        <dbReference type="RuleBase" id="RU000461"/>
    </source>
</evidence>
<dbReference type="InterPro" id="IPR001128">
    <property type="entry name" value="Cyt_P450"/>
</dbReference>
<reference evidence="13 14" key="1">
    <citation type="journal article" date="2024" name="G3 (Bethesda)">
        <title>Genome assembly of Hibiscus sabdariffa L. provides insights into metabolisms of medicinal natural products.</title>
        <authorList>
            <person name="Kim T."/>
        </authorList>
    </citation>
    <scope>NUCLEOTIDE SEQUENCE [LARGE SCALE GENOMIC DNA]</scope>
    <source>
        <strain evidence="13">TK-2024</strain>
        <tissue evidence="13">Old leaves</tissue>
    </source>
</reference>
<keyword evidence="6 12" id="KW-0479">Metal-binding</keyword>
<sequence>MIFSMTYGITSRAAFGNIYKDQESYSLVVEEIVKLASGFSLADMFPSSRLLRLISGYGRKLGGLFRRSDGILQGIVNEHRTRLERGGTGEGEAKEDSVTVLLKTQQRGDLEFPLTDKEIKAIIWVTLISRDIFSEGSETSSTTVDWAMTEMLRNPRVLKKAQNEVRRVFHGKTDMDEAGLKELEYLTSVIKETLRLHPSFPLLIPRESRENCEINGFQVPAKTRVIINAWAIARDPKYWSEPERFYPERFLNSSYDYKGTDLEYIPFGAGRRMCPGISFALPNIELPLAKLLYHFDWELPSGMSHQNLDMIEIFGATARRKDDLILIPSVHSHLSVE</sequence>
<evidence type="ECO:0000256" key="6">
    <source>
        <dbReference type="ARBA" id="ARBA00022723"/>
    </source>
</evidence>
<evidence type="ECO:0000256" key="9">
    <source>
        <dbReference type="ARBA" id="ARBA00023004"/>
    </source>
</evidence>
<comment type="caution">
    <text evidence="13">The sequence shown here is derived from an EMBL/GenBank/DDBJ whole genome shotgun (WGS) entry which is preliminary data.</text>
</comment>
<dbReference type="InterPro" id="IPR052306">
    <property type="entry name" value="CYP450_71D"/>
</dbReference>
<dbReference type="SUPFAM" id="SSF48264">
    <property type="entry name" value="Cytochrome P450"/>
    <property type="match status" value="1"/>
</dbReference>
<evidence type="ECO:0000256" key="10">
    <source>
        <dbReference type="ARBA" id="ARBA00023033"/>
    </source>
</evidence>
<evidence type="ECO:0000313" key="14">
    <source>
        <dbReference type="Proteomes" id="UP001472677"/>
    </source>
</evidence>
<gene>
    <name evidence="13" type="ORF">V6N12_015418</name>
</gene>
<evidence type="ECO:0000313" key="13">
    <source>
        <dbReference type="EMBL" id="KAK8542840.1"/>
    </source>
</evidence>
<keyword evidence="5" id="KW-0812">Transmembrane</keyword>
<keyword evidence="11" id="KW-0472">Membrane</keyword>
<keyword evidence="10 12" id="KW-0503">Monooxygenase</keyword>
<organism evidence="13 14">
    <name type="scientific">Hibiscus sabdariffa</name>
    <name type="common">roselle</name>
    <dbReference type="NCBI Taxonomy" id="183260"/>
    <lineage>
        <taxon>Eukaryota</taxon>
        <taxon>Viridiplantae</taxon>
        <taxon>Streptophyta</taxon>
        <taxon>Embryophyta</taxon>
        <taxon>Tracheophyta</taxon>
        <taxon>Spermatophyta</taxon>
        <taxon>Magnoliopsida</taxon>
        <taxon>eudicotyledons</taxon>
        <taxon>Gunneridae</taxon>
        <taxon>Pentapetalae</taxon>
        <taxon>rosids</taxon>
        <taxon>malvids</taxon>
        <taxon>Malvales</taxon>
        <taxon>Malvaceae</taxon>
        <taxon>Malvoideae</taxon>
        <taxon>Hibiscus</taxon>
    </lineage>
</organism>
<protein>
    <recommendedName>
        <fullName evidence="15">Cytochrome P450</fullName>
    </recommendedName>
</protein>
<dbReference type="PRINTS" id="PR00463">
    <property type="entry name" value="EP450I"/>
</dbReference>
<dbReference type="InterPro" id="IPR002401">
    <property type="entry name" value="Cyt_P450_E_grp-I"/>
</dbReference>
<keyword evidence="9 12" id="KW-0408">Iron</keyword>
<dbReference type="InterPro" id="IPR017972">
    <property type="entry name" value="Cyt_P450_CS"/>
</dbReference>
<dbReference type="Proteomes" id="UP001472677">
    <property type="component" value="Unassembled WGS sequence"/>
</dbReference>
<evidence type="ECO:0000256" key="3">
    <source>
        <dbReference type="ARBA" id="ARBA00010617"/>
    </source>
</evidence>
<evidence type="ECO:0000256" key="2">
    <source>
        <dbReference type="ARBA" id="ARBA00004167"/>
    </source>
</evidence>
<dbReference type="PRINTS" id="PR00385">
    <property type="entry name" value="P450"/>
</dbReference>
<evidence type="ECO:0000256" key="8">
    <source>
        <dbReference type="ARBA" id="ARBA00023002"/>
    </source>
</evidence>
<dbReference type="PANTHER" id="PTHR47953:SF19">
    <property type="entry name" value="OS06G0641600 PROTEIN"/>
    <property type="match status" value="1"/>
</dbReference>
<dbReference type="EMBL" id="JBBPBM010000024">
    <property type="protein sequence ID" value="KAK8542840.1"/>
    <property type="molecule type" value="Genomic_DNA"/>
</dbReference>
<proteinExistence type="inferred from homology"/>
<evidence type="ECO:0000256" key="11">
    <source>
        <dbReference type="ARBA" id="ARBA00023136"/>
    </source>
</evidence>